<comment type="caution">
    <text evidence="1">The sequence shown here is derived from an EMBL/GenBank/DDBJ whole genome shotgun (WGS) entry which is preliminary data.</text>
</comment>
<keyword evidence="2" id="KW-1185">Reference proteome</keyword>
<dbReference type="Proteomes" id="UP000576209">
    <property type="component" value="Unassembled WGS sequence"/>
</dbReference>
<proteinExistence type="predicted"/>
<accession>A0A840E9F4</accession>
<dbReference type="InterPro" id="IPR016024">
    <property type="entry name" value="ARM-type_fold"/>
</dbReference>
<dbReference type="Pfam" id="PF08713">
    <property type="entry name" value="DNA_alkylation"/>
    <property type="match status" value="1"/>
</dbReference>
<dbReference type="RefSeq" id="WP_183496808.1">
    <property type="nucleotide sequence ID" value="NZ_JACIFF010000009.1"/>
</dbReference>
<gene>
    <name evidence="1" type="ORF">GGR28_003208</name>
</gene>
<evidence type="ECO:0000313" key="2">
    <source>
        <dbReference type="Proteomes" id="UP000576209"/>
    </source>
</evidence>
<protein>
    <submittedName>
        <fullName evidence="1">3-methyladenine DNA glycosylase AlkC</fullName>
    </submittedName>
</protein>
<dbReference type="SUPFAM" id="SSF48371">
    <property type="entry name" value="ARM repeat"/>
    <property type="match status" value="1"/>
</dbReference>
<name>A0A840E9F4_9BACT</name>
<reference evidence="1 2" key="1">
    <citation type="submission" date="2020-08" db="EMBL/GenBank/DDBJ databases">
        <title>Genomic Encyclopedia of Type Strains, Phase IV (KMG-IV): sequencing the most valuable type-strain genomes for metagenomic binning, comparative biology and taxonomic classification.</title>
        <authorList>
            <person name="Goeker M."/>
        </authorList>
    </citation>
    <scope>NUCLEOTIDE SEQUENCE [LARGE SCALE GENOMIC DNA]</scope>
    <source>
        <strain evidence="1 2">DSM 105137</strain>
    </source>
</reference>
<evidence type="ECO:0000313" key="1">
    <source>
        <dbReference type="EMBL" id="MBB4080573.1"/>
    </source>
</evidence>
<sequence length="246" mass="28737">MVERVSITEQFGESLAVLLSEKIQTVYARFDSESFVAAVAAGVPNKSYTERIVFIAQQLFTYLPDNYEDATSILLGILGDENPKETGMFTEYWWIMPIGKYVELYGLNNYEVSIKAIEEITKRNTGEYAIRPFIRNYPERCLAQMKEWARSEDVHLRRLASEGLRPKLPWARKLDLFNDNPRPIFEILELLKADEVMFVKKSVGNHLTDWLKVNYEPTRKLLQEWQTSPNKHTQWIVRRATRKIAI</sequence>
<dbReference type="InterPro" id="IPR014825">
    <property type="entry name" value="DNA_alkylation"/>
</dbReference>
<dbReference type="Gene3D" id="1.25.40.290">
    <property type="entry name" value="ARM repeat domains"/>
    <property type="match status" value="1"/>
</dbReference>
<organism evidence="1 2">
    <name type="scientific">Neolewinella aquimaris</name>
    <dbReference type="NCBI Taxonomy" id="1835722"/>
    <lineage>
        <taxon>Bacteria</taxon>
        <taxon>Pseudomonadati</taxon>
        <taxon>Bacteroidota</taxon>
        <taxon>Saprospiria</taxon>
        <taxon>Saprospirales</taxon>
        <taxon>Lewinellaceae</taxon>
        <taxon>Neolewinella</taxon>
    </lineage>
</organism>
<dbReference type="EMBL" id="JACIFF010000009">
    <property type="protein sequence ID" value="MBB4080573.1"/>
    <property type="molecule type" value="Genomic_DNA"/>
</dbReference>
<dbReference type="AlphaFoldDB" id="A0A840E9F4"/>